<dbReference type="Proteomes" id="UP000034588">
    <property type="component" value="Unassembled WGS sequence"/>
</dbReference>
<comment type="caution">
    <text evidence="2">The sequence shown here is derived from an EMBL/GenBank/DDBJ whole genome shotgun (WGS) entry which is preliminary data.</text>
</comment>
<proteinExistence type="predicted"/>
<evidence type="ECO:0000256" key="1">
    <source>
        <dbReference type="SAM" id="MobiDB-lite"/>
    </source>
</evidence>
<gene>
    <name evidence="2" type="ORF">UY48_C0032G0012</name>
</gene>
<evidence type="ECO:0008006" key="4">
    <source>
        <dbReference type="Google" id="ProtNLM"/>
    </source>
</evidence>
<dbReference type="AlphaFoldDB" id="A0A0G1VWK1"/>
<accession>A0A0G1VWK1</accession>
<protein>
    <recommendedName>
        <fullName evidence="4">Rubredoxin-like domain-containing protein</fullName>
    </recommendedName>
</protein>
<reference evidence="2 3" key="1">
    <citation type="journal article" date="2015" name="Nature">
        <title>rRNA introns, odd ribosomes, and small enigmatic genomes across a large radiation of phyla.</title>
        <authorList>
            <person name="Brown C.T."/>
            <person name="Hug L.A."/>
            <person name="Thomas B.C."/>
            <person name="Sharon I."/>
            <person name="Castelle C.J."/>
            <person name="Singh A."/>
            <person name="Wilkins M.J."/>
            <person name="Williams K.H."/>
            <person name="Banfield J.F."/>
        </authorList>
    </citation>
    <scope>NUCLEOTIDE SEQUENCE [LARGE SCALE GENOMIC DNA]</scope>
</reference>
<name>A0A0G1VWK1_9BACT</name>
<feature type="compositionally biased region" description="Acidic residues" evidence="1">
    <location>
        <begin position="45"/>
        <end position="58"/>
    </location>
</feature>
<feature type="region of interest" description="Disordered" evidence="1">
    <location>
        <begin position="36"/>
        <end position="58"/>
    </location>
</feature>
<sequence length="58" mass="6216">MEEIESEEIYVCSECGHEGPENDICPICGGQMLPKEGSKDKVLGEEGEEEEEGAASAI</sequence>
<evidence type="ECO:0000313" key="3">
    <source>
        <dbReference type="Proteomes" id="UP000034588"/>
    </source>
</evidence>
<evidence type="ECO:0000313" key="2">
    <source>
        <dbReference type="EMBL" id="KKW10680.1"/>
    </source>
</evidence>
<dbReference type="EMBL" id="LCQD01000032">
    <property type="protein sequence ID" value="KKW10680.1"/>
    <property type="molecule type" value="Genomic_DNA"/>
</dbReference>
<organism evidence="2 3">
    <name type="scientific">Candidatus Gottesmanbacteria bacterium GW2011_GWB1_49_7</name>
    <dbReference type="NCBI Taxonomy" id="1618448"/>
    <lineage>
        <taxon>Bacteria</taxon>
        <taxon>Candidatus Gottesmaniibacteriota</taxon>
    </lineage>
</organism>